<sequence>MAKIETERDRMQLCTRRYPIDPVIQGEKITSGSPEFGFCCWCLDKDGKRKKNWNKPYMALHSIISSVPYELRFLDDM</sequence>
<reference evidence="1" key="1">
    <citation type="submission" date="2015-06" db="UniProtKB">
        <authorList>
            <consortium name="EnsemblPlants"/>
        </authorList>
    </citation>
    <scope>IDENTIFICATION</scope>
</reference>
<protein>
    <submittedName>
        <fullName evidence="1">Uncharacterized protein</fullName>
    </submittedName>
</protein>
<keyword evidence="2" id="KW-1185">Reference proteome</keyword>
<evidence type="ECO:0000313" key="2">
    <source>
        <dbReference type="Proteomes" id="UP000006038"/>
    </source>
</evidence>
<name>J3KV87_ORYBR</name>
<proteinExistence type="predicted"/>
<dbReference type="HOGENOM" id="CLU_2642084_0_0_1"/>
<dbReference type="AlphaFoldDB" id="J3KV87"/>
<dbReference type="EnsemblPlants" id="OB0128G10010.1">
    <property type="protein sequence ID" value="OB0128G10010.1"/>
    <property type="gene ID" value="OB0128G10010"/>
</dbReference>
<organism evidence="1">
    <name type="scientific">Oryza brachyantha</name>
    <name type="common">malo sina</name>
    <dbReference type="NCBI Taxonomy" id="4533"/>
    <lineage>
        <taxon>Eukaryota</taxon>
        <taxon>Viridiplantae</taxon>
        <taxon>Streptophyta</taxon>
        <taxon>Embryophyta</taxon>
        <taxon>Tracheophyta</taxon>
        <taxon>Spermatophyta</taxon>
        <taxon>Magnoliopsida</taxon>
        <taxon>Liliopsida</taxon>
        <taxon>Poales</taxon>
        <taxon>Poaceae</taxon>
        <taxon>BOP clade</taxon>
        <taxon>Oryzoideae</taxon>
        <taxon>Oryzeae</taxon>
        <taxon>Oryzinae</taxon>
        <taxon>Oryza</taxon>
    </lineage>
</organism>
<accession>J3KV87</accession>
<dbReference type="Proteomes" id="UP000006038">
    <property type="component" value="Unassembled WGS sequence"/>
</dbReference>
<evidence type="ECO:0000313" key="1">
    <source>
        <dbReference type="EnsemblPlants" id="OB0128G10010.1"/>
    </source>
</evidence>
<dbReference type="Gramene" id="OB0128G10010.1">
    <property type="protein sequence ID" value="OB0128G10010.1"/>
    <property type="gene ID" value="OB0128G10010"/>
</dbReference>